<sequence length="376" mass="43981">MFPQLITYIKFTMQSRITFKNGHLQFREPSQDEVNSDCQESAEPEVRLPLHFAPRCEGTAWDILLQKCKPAPKVLKSPWQPPAVSMCYLMSIPAEIRLKIYRGLLISRHHARLRKCKEGFRLIARESWDPRSGIHPQILRTCRQIYQEATPILYSQTLFQRGYKWPCQHTDSGTRIRTPLSDTSPISQANLASISRIYLCRGYKEWLRNGKLAVLDEFPHLKELQIAIDFNDILEMEARSLEDLAKDTIKAIHRERPDIPCFKMEIRLCFHGRDYDNWGREYTRGKESFSVHLIKKAEIEAWMRQEGMFSSRFLSWSFKTHRSEYCGPSCYISFSCDQSREKARYIECEVRDDDTEASGLLEVDSDEREISVNIAI</sequence>
<dbReference type="RefSeq" id="XP_041677448.1">
    <property type="nucleotide sequence ID" value="XM_041826379.1"/>
</dbReference>
<dbReference type="VEuPathDB" id="FungiDB:FMAN_06794"/>
<evidence type="ECO:0000313" key="1">
    <source>
        <dbReference type="EMBL" id="CVK85598.1"/>
    </source>
</evidence>
<accession>A0A1L7SRN6</accession>
<dbReference type="Proteomes" id="UP000184255">
    <property type="component" value="Unassembled WGS sequence"/>
</dbReference>
<dbReference type="GeneID" id="65086058"/>
<reference evidence="2" key="1">
    <citation type="journal article" date="2016" name="Genome Biol. Evol.">
        <title>Comparative 'omics' of the Fusarium fujikuroi species complex highlights differences in genetic potential and metabolite synthesis.</title>
        <authorList>
            <person name="Niehaus E.-M."/>
            <person name="Muensterkoetter M."/>
            <person name="Proctor R.H."/>
            <person name="Brown D.W."/>
            <person name="Sharon A."/>
            <person name="Idan Y."/>
            <person name="Oren-Young L."/>
            <person name="Sieber C.M."/>
            <person name="Novak O."/>
            <person name="Pencik A."/>
            <person name="Tarkowska D."/>
            <person name="Hromadova K."/>
            <person name="Freeman S."/>
            <person name="Maymon M."/>
            <person name="Elazar M."/>
            <person name="Youssef S.A."/>
            <person name="El-Shabrawy E.S.M."/>
            <person name="Shalaby A.B.A."/>
            <person name="Houterman P."/>
            <person name="Brock N.L."/>
            <person name="Burkhardt I."/>
            <person name="Tsavkelova E.A."/>
            <person name="Dickschat J.S."/>
            <person name="Galuszka P."/>
            <person name="Gueldener U."/>
            <person name="Tudzynski B."/>
        </authorList>
    </citation>
    <scope>NUCLEOTIDE SEQUENCE [LARGE SCALE GENOMIC DNA]</scope>
    <source>
        <strain evidence="2">MRC7560</strain>
    </source>
</reference>
<dbReference type="AlphaFoldDB" id="A0A1L7SRN6"/>
<evidence type="ECO:0008006" key="3">
    <source>
        <dbReference type="Google" id="ProtNLM"/>
    </source>
</evidence>
<organism evidence="1 2">
    <name type="scientific">Fusarium mangiferae</name>
    <name type="common">Mango malformation disease fungus</name>
    <dbReference type="NCBI Taxonomy" id="192010"/>
    <lineage>
        <taxon>Eukaryota</taxon>
        <taxon>Fungi</taxon>
        <taxon>Dikarya</taxon>
        <taxon>Ascomycota</taxon>
        <taxon>Pezizomycotina</taxon>
        <taxon>Sordariomycetes</taxon>
        <taxon>Hypocreomycetidae</taxon>
        <taxon>Hypocreales</taxon>
        <taxon>Nectriaceae</taxon>
        <taxon>Fusarium</taxon>
        <taxon>Fusarium fujikuroi species complex</taxon>
    </lineage>
</organism>
<dbReference type="PANTHER" id="PTHR42085:SF2">
    <property type="entry name" value="F-BOX DOMAIN-CONTAINING PROTEIN"/>
    <property type="match status" value="1"/>
</dbReference>
<dbReference type="InterPro" id="IPR038883">
    <property type="entry name" value="AN11006-like"/>
</dbReference>
<name>A0A1L7SRN6_FUSMA</name>
<dbReference type="EMBL" id="FCQH01000002">
    <property type="protein sequence ID" value="CVK85598.1"/>
    <property type="molecule type" value="Genomic_DNA"/>
</dbReference>
<comment type="caution">
    <text evidence="1">The sequence shown here is derived from an EMBL/GenBank/DDBJ whole genome shotgun (WGS) entry which is preliminary data.</text>
</comment>
<keyword evidence="2" id="KW-1185">Reference proteome</keyword>
<protein>
    <recommendedName>
        <fullName evidence="3">F-box domain-containing protein</fullName>
    </recommendedName>
</protein>
<proteinExistence type="predicted"/>
<gene>
    <name evidence="1" type="ORF">FMAN_06794</name>
</gene>
<dbReference type="PANTHER" id="PTHR42085">
    <property type="entry name" value="F-BOX DOMAIN-CONTAINING PROTEIN"/>
    <property type="match status" value="1"/>
</dbReference>
<evidence type="ECO:0000313" key="2">
    <source>
        <dbReference type="Proteomes" id="UP000184255"/>
    </source>
</evidence>